<dbReference type="EMBL" id="JAIWYP010000008">
    <property type="protein sequence ID" value="KAH3784257.1"/>
    <property type="molecule type" value="Genomic_DNA"/>
</dbReference>
<reference evidence="2" key="1">
    <citation type="journal article" date="2019" name="bioRxiv">
        <title>The Genome of the Zebra Mussel, Dreissena polymorpha: A Resource for Invasive Species Research.</title>
        <authorList>
            <person name="McCartney M.A."/>
            <person name="Auch B."/>
            <person name="Kono T."/>
            <person name="Mallez S."/>
            <person name="Zhang Y."/>
            <person name="Obille A."/>
            <person name="Becker A."/>
            <person name="Abrahante J.E."/>
            <person name="Garbe J."/>
            <person name="Badalamenti J.P."/>
            <person name="Herman A."/>
            <person name="Mangelson H."/>
            <person name="Liachko I."/>
            <person name="Sullivan S."/>
            <person name="Sone E.D."/>
            <person name="Koren S."/>
            <person name="Silverstein K.A.T."/>
            <person name="Beckman K.B."/>
            <person name="Gohl D.M."/>
        </authorList>
    </citation>
    <scope>NUCLEOTIDE SEQUENCE</scope>
    <source>
        <strain evidence="2">Duluth1</strain>
        <tissue evidence="2">Whole animal</tissue>
    </source>
</reference>
<reference evidence="2" key="2">
    <citation type="submission" date="2020-11" db="EMBL/GenBank/DDBJ databases">
        <authorList>
            <person name="McCartney M.A."/>
            <person name="Auch B."/>
            <person name="Kono T."/>
            <person name="Mallez S."/>
            <person name="Becker A."/>
            <person name="Gohl D.M."/>
            <person name="Silverstein K.A.T."/>
            <person name="Koren S."/>
            <person name="Bechman K.B."/>
            <person name="Herman A."/>
            <person name="Abrahante J.E."/>
            <person name="Garbe J."/>
        </authorList>
    </citation>
    <scope>NUCLEOTIDE SEQUENCE</scope>
    <source>
        <strain evidence="2">Duluth1</strain>
        <tissue evidence="2">Whole animal</tissue>
    </source>
</reference>
<protein>
    <submittedName>
        <fullName evidence="2">Uncharacterized protein</fullName>
    </submittedName>
</protein>
<organism evidence="2 3">
    <name type="scientific">Dreissena polymorpha</name>
    <name type="common">Zebra mussel</name>
    <name type="synonym">Mytilus polymorpha</name>
    <dbReference type="NCBI Taxonomy" id="45954"/>
    <lineage>
        <taxon>Eukaryota</taxon>
        <taxon>Metazoa</taxon>
        <taxon>Spiralia</taxon>
        <taxon>Lophotrochozoa</taxon>
        <taxon>Mollusca</taxon>
        <taxon>Bivalvia</taxon>
        <taxon>Autobranchia</taxon>
        <taxon>Heteroconchia</taxon>
        <taxon>Euheterodonta</taxon>
        <taxon>Imparidentia</taxon>
        <taxon>Neoheterodontei</taxon>
        <taxon>Myida</taxon>
        <taxon>Dreissenoidea</taxon>
        <taxon>Dreissenidae</taxon>
        <taxon>Dreissena</taxon>
    </lineage>
</organism>
<proteinExistence type="predicted"/>
<evidence type="ECO:0000313" key="1">
    <source>
        <dbReference type="EMBL" id="KAH3784227.1"/>
    </source>
</evidence>
<evidence type="ECO:0000313" key="2">
    <source>
        <dbReference type="EMBL" id="KAH3784257.1"/>
    </source>
</evidence>
<comment type="caution">
    <text evidence="2">The sequence shown here is derived from an EMBL/GenBank/DDBJ whole genome shotgun (WGS) entry which is preliminary data.</text>
</comment>
<dbReference type="EMBL" id="JAIWYP010000008">
    <property type="protein sequence ID" value="KAH3784227.1"/>
    <property type="molecule type" value="Genomic_DNA"/>
</dbReference>
<keyword evidence="3" id="KW-1185">Reference proteome</keyword>
<gene>
    <name evidence="1" type="ORF">DPMN_162180</name>
    <name evidence="2" type="ORF">DPMN_162211</name>
</gene>
<name>A0A9D4EPY5_DREPO</name>
<dbReference type="AlphaFoldDB" id="A0A9D4EPY5"/>
<evidence type="ECO:0000313" key="3">
    <source>
        <dbReference type="Proteomes" id="UP000828390"/>
    </source>
</evidence>
<sequence>MGHLTPGCLCLMKSLSKAFRVGPPSDSDELKSENHLQSWTPSDLDDVQSENHLQNWTTFRVG</sequence>
<accession>A0A9D4EPY5</accession>
<dbReference type="Proteomes" id="UP000828390">
    <property type="component" value="Unassembled WGS sequence"/>
</dbReference>